<name>A0A067N2E3_PLEO1</name>
<sequence>MSVSKPLPAGHIQPTIVVLAPPIQTVQRGGLRNYPFHSFTRRSTTSTKTRRYPSTRTLLDCLVDSLYSRSACGVALAPAVIGPSMSVVVSLNSLHALFVNQRAVYPADSSALVFAKGSLRREDAAAAEKGGEIKKTSYYTAHDLVYKCDESTALITLHPALGLRQRFNPVPSQPPRMPNNARNAVPPIHSFSILALHLVLRNTIQTSAATN</sequence>
<dbReference type="HOGENOM" id="CLU_1305312_0_0_1"/>
<dbReference type="InParanoid" id="A0A067N2E3"/>
<evidence type="ECO:0000313" key="1">
    <source>
        <dbReference type="EMBL" id="KDQ22024.1"/>
    </source>
</evidence>
<gene>
    <name evidence="1" type="ORF">PLEOSDRAFT_1110137</name>
</gene>
<dbReference type="EMBL" id="KL198015">
    <property type="protein sequence ID" value="KDQ22024.1"/>
    <property type="molecule type" value="Genomic_DNA"/>
</dbReference>
<accession>A0A067N2E3</accession>
<evidence type="ECO:0000313" key="2">
    <source>
        <dbReference type="Proteomes" id="UP000027073"/>
    </source>
</evidence>
<dbReference type="Proteomes" id="UP000027073">
    <property type="component" value="Unassembled WGS sequence"/>
</dbReference>
<organism evidence="1 2">
    <name type="scientific">Pleurotus ostreatus (strain PC15)</name>
    <name type="common">Oyster mushroom</name>
    <dbReference type="NCBI Taxonomy" id="1137138"/>
    <lineage>
        <taxon>Eukaryota</taxon>
        <taxon>Fungi</taxon>
        <taxon>Dikarya</taxon>
        <taxon>Basidiomycota</taxon>
        <taxon>Agaricomycotina</taxon>
        <taxon>Agaricomycetes</taxon>
        <taxon>Agaricomycetidae</taxon>
        <taxon>Agaricales</taxon>
        <taxon>Pleurotineae</taxon>
        <taxon>Pleurotaceae</taxon>
        <taxon>Pleurotus</taxon>
    </lineage>
</organism>
<reference evidence="2" key="1">
    <citation type="journal article" date="2014" name="Proc. Natl. Acad. Sci. U.S.A.">
        <title>Extensive sampling of basidiomycete genomes demonstrates inadequacy of the white-rot/brown-rot paradigm for wood decay fungi.</title>
        <authorList>
            <person name="Riley R."/>
            <person name="Salamov A.A."/>
            <person name="Brown D.W."/>
            <person name="Nagy L.G."/>
            <person name="Floudas D."/>
            <person name="Held B.W."/>
            <person name="Levasseur A."/>
            <person name="Lombard V."/>
            <person name="Morin E."/>
            <person name="Otillar R."/>
            <person name="Lindquist E.A."/>
            <person name="Sun H."/>
            <person name="LaButti K.M."/>
            <person name="Schmutz J."/>
            <person name="Jabbour D."/>
            <person name="Luo H."/>
            <person name="Baker S.E."/>
            <person name="Pisabarro A.G."/>
            <person name="Walton J.D."/>
            <person name="Blanchette R.A."/>
            <person name="Henrissat B."/>
            <person name="Martin F."/>
            <person name="Cullen D."/>
            <person name="Hibbett D.S."/>
            <person name="Grigoriev I.V."/>
        </authorList>
    </citation>
    <scope>NUCLEOTIDE SEQUENCE [LARGE SCALE GENOMIC DNA]</scope>
    <source>
        <strain evidence="2">PC15</strain>
    </source>
</reference>
<dbReference type="AlphaFoldDB" id="A0A067N2E3"/>
<proteinExistence type="predicted"/>
<dbReference type="VEuPathDB" id="FungiDB:PLEOSDRAFT_1110137"/>
<protein>
    <submittedName>
        <fullName evidence="1">Uncharacterized protein</fullName>
    </submittedName>
</protein>